<proteinExistence type="predicted"/>
<accession>A0ACC0L6T6</accession>
<protein>
    <submittedName>
        <fullName evidence="1">Uncharacterized protein</fullName>
    </submittedName>
</protein>
<comment type="caution">
    <text evidence="1">The sequence shown here is derived from an EMBL/GenBank/DDBJ whole genome shotgun (WGS) entry which is preliminary data.</text>
</comment>
<dbReference type="EMBL" id="CM046400">
    <property type="protein sequence ID" value="KAI8524360.1"/>
    <property type="molecule type" value="Genomic_DNA"/>
</dbReference>
<sequence length="265" mass="30512">MEHWAAKKKNEEAENQFRRLPDDVVLNIFDKISDIKWLCRGFLVSKRFSCLISRVQTVSVKRMSCKYGFLGELPKDSPLYLSGFRFLSVFTRIRSLNLEIASHFKGYNGSVFKWGAKFTAKHHGVMLLYAKSLSKMNEAEEEAEDETEIMITRKRLIPRLKLGLEFRIAFNLDRMRPMAVAGMLELENMRVGYVPLLQLPMSRYLMKVVTIATFVPNGDDDSEAESAMLDAFVEEQGVFSEAVDQILKNHKDVIKAFNFYDLIDA</sequence>
<keyword evidence="2" id="KW-1185">Reference proteome</keyword>
<organism evidence="1 2">
    <name type="scientific">Rhododendron molle</name>
    <name type="common">Chinese azalea</name>
    <name type="synonym">Azalea mollis</name>
    <dbReference type="NCBI Taxonomy" id="49168"/>
    <lineage>
        <taxon>Eukaryota</taxon>
        <taxon>Viridiplantae</taxon>
        <taxon>Streptophyta</taxon>
        <taxon>Embryophyta</taxon>
        <taxon>Tracheophyta</taxon>
        <taxon>Spermatophyta</taxon>
        <taxon>Magnoliopsida</taxon>
        <taxon>eudicotyledons</taxon>
        <taxon>Gunneridae</taxon>
        <taxon>Pentapetalae</taxon>
        <taxon>asterids</taxon>
        <taxon>Ericales</taxon>
        <taxon>Ericaceae</taxon>
        <taxon>Ericoideae</taxon>
        <taxon>Rhodoreae</taxon>
        <taxon>Rhododendron</taxon>
    </lineage>
</organism>
<gene>
    <name evidence="1" type="ORF">RHMOL_Rhmol13G0144700</name>
</gene>
<evidence type="ECO:0000313" key="1">
    <source>
        <dbReference type="EMBL" id="KAI8524360.1"/>
    </source>
</evidence>
<reference evidence="1" key="1">
    <citation type="submission" date="2022-02" db="EMBL/GenBank/DDBJ databases">
        <title>Plant Genome Project.</title>
        <authorList>
            <person name="Zhang R.-G."/>
        </authorList>
    </citation>
    <scope>NUCLEOTIDE SEQUENCE</scope>
    <source>
        <strain evidence="1">AT1</strain>
    </source>
</reference>
<evidence type="ECO:0000313" key="2">
    <source>
        <dbReference type="Proteomes" id="UP001062846"/>
    </source>
</evidence>
<name>A0ACC0L6T6_RHOML</name>
<dbReference type="Proteomes" id="UP001062846">
    <property type="component" value="Chromosome 13"/>
</dbReference>